<keyword evidence="9" id="KW-0807">Transducer</keyword>
<dbReference type="GO" id="GO:0007165">
    <property type="term" value="P:signal transduction"/>
    <property type="evidence" value="ECO:0007669"/>
    <property type="project" value="UniProtKB-KW"/>
</dbReference>
<keyword evidence="5" id="KW-0552">Olfaction</keyword>
<dbReference type="GO" id="GO:0005549">
    <property type="term" value="F:odorant binding"/>
    <property type="evidence" value="ECO:0007669"/>
    <property type="project" value="InterPro"/>
</dbReference>
<gene>
    <name evidence="12" type="primary">LOC105264042</name>
</gene>
<evidence type="ECO:0000256" key="4">
    <source>
        <dbReference type="ARBA" id="ARBA00022692"/>
    </source>
</evidence>
<dbReference type="AlphaFoldDB" id="A0A9R1TWB8"/>
<dbReference type="GeneID" id="105264042"/>
<feature type="transmembrane region" description="Helical" evidence="10">
    <location>
        <begin position="601"/>
        <end position="618"/>
    </location>
</feature>
<evidence type="ECO:0008006" key="13">
    <source>
        <dbReference type="Google" id="ProtNLM"/>
    </source>
</evidence>
<dbReference type="KEGG" id="fas:105264042"/>
<comment type="subcellular location">
    <subcellularLocation>
        <location evidence="1">Cell membrane</location>
        <topology evidence="1">Multi-pass membrane protein</topology>
    </subcellularLocation>
</comment>
<sequence length="696" mass="79653">MSFLICSILIPEILRVFTVGGNMNLLVECISTLLLHLLVMVKMINCISNLETEKELLMQIESHRKFYSSAPEVKVLNSYANRSRTITHVYIYYIYATTVMYMGTPMVPKILDSILPLNESRPTIFLYEAEYFVDRSAYKTWILLHSYVVTPLPATVVVAFDSLYFHLAEHACSLFLIASKRMERLAQDMEFWKSSDQIISAKRDDVGDAVVLCIMQHMKALKFADLLRTAYTKALFFILGINMLAMSITGFQTITKLDEPSEAIRFGCYTIAQLIHLYFLSWPGQRLMDHSQRIHSAAYQGCWYNIPVHLQKLLILTMLRGSKPSVLTAGGFYVMSLQSFSLVLKTSASYFTIIKLITVRDDLQKIIACVPILALHSLTITKMLNCLFSIEQNKLLLLEIQEDWQRNLSPGDVEILEKNANQNRVITHTYIYYIYATTLMYLMGPMVPKVMDVLVPLNESRPALEIYQTEYFVDPEKNEIPILIHAYVITPFPSTIIVAFDALYCNYVNHACSMFEIVGKRLEAIINDIDEIEHGLTPISEKSIHNSLKECIKQHRKSLQFAHLLRMTYSKCFLSIVIINTVALSITGYQVVANLGETSEILRYGTFSIGQIVHLFFLSRPAQKLMDQSSRIHWSAYQGCWYRIPIRSKKMLILIMIRSGKPSILTAGKLYVMSSQSFARVVKTSMSYFTVLLSMR</sequence>
<dbReference type="Pfam" id="PF02949">
    <property type="entry name" value="7tm_6"/>
    <property type="match status" value="2"/>
</dbReference>
<evidence type="ECO:0000256" key="6">
    <source>
        <dbReference type="ARBA" id="ARBA00022989"/>
    </source>
</evidence>
<dbReference type="PANTHER" id="PTHR21137:SF35">
    <property type="entry name" value="ODORANT RECEPTOR 19A-RELATED"/>
    <property type="match status" value="1"/>
</dbReference>
<keyword evidence="2" id="KW-1003">Cell membrane</keyword>
<evidence type="ECO:0000256" key="3">
    <source>
        <dbReference type="ARBA" id="ARBA00022606"/>
    </source>
</evidence>
<evidence type="ECO:0000256" key="2">
    <source>
        <dbReference type="ARBA" id="ARBA00022475"/>
    </source>
</evidence>
<evidence type="ECO:0000256" key="5">
    <source>
        <dbReference type="ARBA" id="ARBA00022725"/>
    </source>
</evidence>
<feature type="transmembrane region" description="Helical" evidence="10">
    <location>
        <begin position="230"/>
        <end position="251"/>
    </location>
</feature>
<evidence type="ECO:0000256" key="7">
    <source>
        <dbReference type="ARBA" id="ARBA00023136"/>
    </source>
</evidence>
<name>A0A9R1TWB8_9HYME</name>
<keyword evidence="11" id="KW-1185">Reference proteome</keyword>
<accession>A0A9R1TWB8</accession>
<dbReference type="InterPro" id="IPR004117">
    <property type="entry name" value="7tm6_olfct_rcpt"/>
</dbReference>
<evidence type="ECO:0000256" key="10">
    <source>
        <dbReference type="SAM" id="Phobius"/>
    </source>
</evidence>
<organism evidence="11 12">
    <name type="scientific">Fopius arisanus</name>
    <dbReference type="NCBI Taxonomy" id="64838"/>
    <lineage>
        <taxon>Eukaryota</taxon>
        <taxon>Metazoa</taxon>
        <taxon>Ecdysozoa</taxon>
        <taxon>Arthropoda</taxon>
        <taxon>Hexapoda</taxon>
        <taxon>Insecta</taxon>
        <taxon>Pterygota</taxon>
        <taxon>Neoptera</taxon>
        <taxon>Endopterygota</taxon>
        <taxon>Hymenoptera</taxon>
        <taxon>Apocrita</taxon>
        <taxon>Ichneumonoidea</taxon>
        <taxon>Braconidae</taxon>
        <taxon>Opiinae</taxon>
        <taxon>Fopius</taxon>
    </lineage>
</organism>
<evidence type="ECO:0000256" key="1">
    <source>
        <dbReference type="ARBA" id="ARBA00004651"/>
    </source>
</evidence>
<keyword evidence="4 10" id="KW-0812">Transmembrane</keyword>
<feature type="transmembrane region" description="Helical" evidence="10">
    <location>
        <begin position="572"/>
        <end position="589"/>
    </location>
</feature>
<feature type="transmembrane region" description="Helical" evidence="10">
    <location>
        <begin position="25"/>
        <end position="44"/>
    </location>
</feature>
<dbReference type="GO" id="GO:0005886">
    <property type="term" value="C:plasma membrane"/>
    <property type="evidence" value="ECO:0007669"/>
    <property type="project" value="UniProtKB-SubCell"/>
</dbReference>
<dbReference type="Proteomes" id="UP000694866">
    <property type="component" value="Unplaced"/>
</dbReference>
<evidence type="ECO:0000256" key="8">
    <source>
        <dbReference type="ARBA" id="ARBA00023170"/>
    </source>
</evidence>
<feature type="transmembrane region" description="Helical" evidence="10">
    <location>
        <begin position="263"/>
        <end position="281"/>
    </location>
</feature>
<dbReference type="OrthoDB" id="7696577at2759"/>
<dbReference type="RefSeq" id="XP_011298919.1">
    <property type="nucleotide sequence ID" value="XM_011300617.1"/>
</dbReference>
<evidence type="ECO:0000313" key="11">
    <source>
        <dbReference type="Proteomes" id="UP000694866"/>
    </source>
</evidence>
<proteinExistence type="predicted"/>
<evidence type="ECO:0000256" key="9">
    <source>
        <dbReference type="ARBA" id="ARBA00023224"/>
    </source>
</evidence>
<reference evidence="12" key="1">
    <citation type="submission" date="2025-08" db="UniProtKB">
        <authorList>
            <consortium name="RefSeq"/>
        </authorList>
    </citation>
    <scope>IDENTIFICATION</scope>
    <source>
        <strain evidence="12">USDA-PBARC FA_bdor</strain>
        <tissue evidence="12">Whole organism</tissue>
    </source>
</reference>
<feature type="transmembrane region" description="Helical" evidence="10">
    <location>
        <begin position="430"/>
        <end position="447"/>
    </location>
</feature>
<keyword evidence="3" id="KW-0716">Sensory transduction</keyword>
<keyword evidence="8" id="KW-0675">Receptor</keyword>
<dbReference type="PANTHER" id="PTHR21137">
    <property type="entry name" value="ODORANT RECEPTOR"/>
    <property type="match status" value="1"/>
</dbReference>
<keyword evidence="7 10" id="KW-0472">Membrane</keyword>
<evidence type="ECO:0000313" key="12">
    <source>
        <dbReference type="RefSeq" id="XP_011298919.1"/>
    </source>
</evidence>
<protein>
    <recommendedName>
        <fullName evidence="13">Odorant receptor</fullName>
    </recommendedName>
</protein>
<keyword evidence="6 10" id="KW-1133">Transmembrane helix</keyword>
<dbReference type="GO" id="GO:0004984">
    <property type="term" value="F:olfactory receptor activity"/>
    <property type="evidence" value="ECO:0007669"/>
    <property type="project" value="InterPro"/>
</dbReference>